<evidence type="ECO:0000313" key="2">
    <source>
        <dbReference type="Proteomes" id="UP000827889"/>
    </source>
</evidence>
<dbReference type="Gene3D" id="3.40.50.10140">
    <property type="entry name" value="Toll/interleukin-1 receptor homology (TIR) domain"/>
    <property type="match status" value="1"/>
</dbReference>
<dbReference type="Pfam" id="PF00931">
    <property type="entry name" value="NB-ARC"/>
    <property type="match status" value="1"/>
</dbReference>
<evidence type="ECO:0000259" key="1">
    <source>
        <dbReference type="PROSITE" id="PS50104"/>
    </source>
</evidence>
<dbReference type="SUPFAM" id="SSF52200">
    <property type="entry name" value="Toll/Interleukin receptor TIR domain"/>
    <property type="match status" value="1"/>
</dbReference>
<proteinExistence type="predicted"/>
<dbReference type="Gene3D" id="3.40.50.300">
    <property type="entry name" value="P-loop containing nucleotide triphosphate hydrolases"/>
    <property type="match status" value="1"/>
</dbReference>
<dbReference type="InterPro" id="IPR002182">
    <property type="entry name" value="NB-ARC"/>
</dbReference>
<dbReference type="PROSITE" id="PS50104">
    <property type="entry name" value="TIR"/>
    <property type="match status" value="1"/>
</dbReference>
<dbReference type="PRINTS" id="PR00364">
    <property type="entry name" value="DISEASERSIST"/>
</dbReference>
<keyword evidence="2" id="KW-1185">Reference proteome</keyword>
<dbReference type="InterPro" id="IPR000157">
    <property type="entry name" value="TIR_dom"/>
</dbReference>
<reference evidence="3" key="1">
    <citation type="submission" date="2025-08" db="UniProtKB">
        <authorList>
            <consortium name="RefSeq"/>
        </authorList>
    </citation>
    <scope>IDENTIFICATION</scope>
    <source>
        <tissue evidence="3">Leaf</tissue>
    </source>
</reference>
<dbReference type="Pfam" id="PF01582">
    <property type="entry name" value="TIR"/>
    <property type="match status" value="1"/>
</dbReference>
<feature type="domain" description="TIR" evidence="1">
    <location>
        <begin position="9"/>
        <end position="175"/>
    </location>
</feature>
<gene>
    <name evidence="3" type="primary">LOC115730551</name>
</gene>
<sequence>MASSSKSRGPYKVFLSFRGMDVRKTFVGHLYTALIQGGIRTFRDSEELWKGDKMSMLMRAIKESRIAIIIFSENYAFSWWCLEELAKIMECKEQKDLTVLPMFYKVDPKEVRRGRASYARGLAKHESKHGKDSKEMERWKEALWDAGSLSGWTLNDGDDESKVIQEIVKDILTRLSQTPFVVAEHPVGIESRVAEVKSMLNLESKDDVLMVGLWGQGGIGKTTLGRALFNDISKQFDGSSFLANVREKSKDGMDLVALQEQLLNDILFPPTRLVVSDVARGKSLIPLRLRDKRVLVILDDVDDVEQLCALAGKTKWFGSGSRILITTRDRHMLTPTIDRDRVYVHEVKALEDGEARALLSKHAFLTYEKLESEDKSLWMVF</sequence>
<organism evidence="2 3">
    <name type="scientific">Rhodamnia argentea</name>
    <dbReference type="NCBI Taxonomy" id="178133"/>
    <lineage>
        <taxon>Eukaryota</taxon>
        <taxon>Viridiplantae</taxon>
        <taxon>Streptophyta</taxon>
        <taxon>Embryophyta</taxon>
        <taxon>Tracheophyta</taxon>
        <taxon>Spermatophyta</taxon>
        <taxon>Magnoliopsida</taxon>
        <taxon>eudicotyledons</taxon>
        <taxon>Gunneridae</taxon>
        <taxon>Pentapetalae</taxon>
        <taxon>rosids</taxon>
        <taxon>malvids</taxon>
        <taxon>Myrtales</taxon>
        <taxon>Myrtaceae</taxon>
        <taxon>Myrtoideae</taxon>
        <taxon>Myrteae</taxon>
        <taxon>Australasian group</taxon>
        <taxon>Rhodamnia</taxon>
    </lineage>
</organism>
<dbReference type="SMART" id="SM00255">
    <property type="entry name" value="TIR"/>
    <property type="match status" value="1"/>
</dbReference>
<dbReference type="InterPro" id="IPR027417">
    <property type="entry name" value="P-loop_NTPase"/>
</dbReference>
<name>A0ABM3H6X8_9MYRT</name>
<dbReference type="GeneID" id="115730551"/>
<dbReference type="PANTHER" id="PTHR11017">
    <property type="entry name" value="LEUCINE-RICH REPEAT-CONTAINING PROTEIN"/>
    <property type="match status" value="1"/>
</dbReference>
<dbReference type="Proteomes" id="UP000827889">
    <property type="component" value="Chromosome 3"/>
</dbReference>
<dbReference type="SUPFAM" id="SSF52540">
    <property type="entry name" value="P-loop containing nucleoside triphosphate hydrolases"/>
    <property type="match status" value="1"/>
</dbReference>
<evidence type="ECO:0000313" key="3">
    <source>
        <dbReference type="RefSeq" id="XP_048132348.1"/>
    </source>
</evidence>
<dbReference type="InterPro" id="IPR035897">
    <property type="entry name" value="Toll_tir_struct_dom_sf"/>
</dbReference>
<dbReference type="PANTHER" id="PTHR11017:SF292">
    <property type="entry name" value="AAA+ ATPASE DOMAIN-CONTAINING PROTEIN"/>
    <property type="match status" value="1"/>
</dbReference>
<protein>
    <submittedName>
        <fullName evidence="3">TMV resistance protein N-like</fullName>
    </submittedName>
</protein>
<dbReference type="InterPro" id="IPR044974">
    <property type="entry name" value="Disease_R_plants"/>
</dbReference>
<dbReference type="RefSeq" id="XP_048132348.1">
    <property type="nucleotide sequence ID" value="XM_048276391.1"/>
</dbReference>
<accession>A0ABM3H6X8</accession>